<keyword evidence="2 7" id="KW-0813">Transport</keyword>
<evidence type="ECO:0000256" key="5">
    <source>
        <dbReference type="ARBA" id="ARBA00023136"/>
    </source>
</evidence>
<dbReference type="RefSeq" id="WP_282335991.1">
    <property type="nucleotide sequence ID" value="NZ_JASBRG010000007.1"/>
</dbReference>
<evidence type="ECO:0000256" key="2">
    <source>
        <dbReference type="ARBA" id="ARBA00022448"/>
    </source>
</evidence>
<evidence type="ECO:0000256" key="6">
    <source>
        <dbReference type="ARBA" id="ARBA00023237"/>
    </source>
</evidence>
<reference evidence="10 11" key="1">
    <citation type="submission" date="2023-05" db="EMBL/GenBank/DDBJ databases">
        <title>Genome sequence of Pinibacter sp. MAH-24.</title>
        <authorList>
            <person name="Huq M.A."/>
        </authorList>
    </citation>
    <scope>NUCLEOTIDE SEQUENCE [LARGE SCALE GENOMIC DNA]</scope>
    <source>
        <strain evidence="10 11">MAH-24</strain>
    </source>
</reference>
<protein>
    <submittedName>
        <fullName evidence="10">SusC/RagA family TonB-linked outer membrane protein</fullName>
    </submittedName>
</protein>
<dbReference type="InterPro" id="IPR023996">
    <property type="entry name" value="TonB-dep_OMP_SusC/RagA"/>
</dbReference>
<dbReference type="InterPro" id="IPR008969">
    <property type="entry name" value="CarboxyPept-like_regulatory"/>
</dbReference>
<dbReference type="SUPFAM" id="SSF49464">
    <property type="entry name" value="Carboxypeptidase regulatory domain-like"/>
    <property type="match status" value="1"/>
</dbReference>
<dbReference type="InterPro" id="IPR037066">
    <property type="entry name" value="Plug_dom_sf"/>
</dbReference>
<comment type="similarity">
    <text evidence="7">Belongs to the TonB-dependent receptor family.</text>
</comment>
<dbReference type="Gene3D" id="2.40.170.20">
    <property type="entry name" value="TonB-dependent receptor, beta-barrel domain"/>
    <property type="match status" value="1"/>
</dbReference>
<dbReference type="Proteomes" id="UP001226434">
    <property type="component" value="Unassembled WGS sequence"/>
</dbReference>
<comment type="caution">
    <text evidence="10">The sequence shown here is derived from an EMBL/GenBank/DDBJ whole genome shotgun (WGS) entry which is preliminary data.</text>
</comment>
<evidence type="ECO:0000256" key="3">
    <source>
        <dbReference type="ARBA" id="ARBA00022452"/>
    </source>
</evidence>
<dbReference type="NCBIfam" id="TIGR04057">
    <property type="entry name" value="SusC_RagA_signa"/>
    <property type="match status" value="1"/>
</dbReference>
<keyword evidence="11" id="KW-1185">Reference proteome</keyword>
<sequence>MRFFGAGRSVWRNAILVWLLVTVTAALQTIPLTALASKHKRLNQEIKVTLHVKQTSFGDVFSEIRKQTGLVFFYSNEVFNDKEKVDANFTNTALEKVLESLLNGKALSYKIANNYIVISKAFSKKAESFLKSPASYNAPDSVPAVKLRGKVTGQEDGAILSQVSVENLGTKRGVFTTTQGEFAIDVHNGDSIRFSYVGKAAKTIVFKGQTFLTVTLSNEGDKGLSEVIVTGFQNIDKKKFSGAAVKLKGDEIRTDGVTDVSRMLEGRAAGVSVQNVSGTFGSAPKVRVRGATSIMGDNKPLWVVDNVVLEDLVNISNDQLSSGDPATLLGSAVAGLNANDIESLDILKDAEATAKYGARAMNGVIVITTKKGKVGKPVVNYTGNFSTQLKPSYNNFNIMNSGEQMSVYGELERKGFLNSSILDSPDFGVYGKMYELMNSLDGNGNFLLKNTPAAKNAFLKRYATANTDWFDLMFRNNLMQEHSLSISSGTDKSQTYFSTSFYTDNGWTIADKVKRYTLNFRNNYKLSDKISTGFSTLASVRQQRAPGSLSRQSNAVEGKYDRDFDINPFSYALNTSRALTAYDTSGNLEYFTRNFAPFNIMNEVKNNYIDLNVLDIRLQGDLTYKINKNFKYEFVGALRYVKSTQEHNITENSNMANAYRAANTATIRQQNKFLYRDPDNPEAEPIVVLPYGGFYNRAENDLVNYDIRNSLTFNKTIAEKHSVNLLVGNQIKSADRQDFSNTGYGYQYNNGGIPFIDYKILKQNIEANFPYYGMAKSYDRFVAFYGSAQYTYNNKYNIGGTARYDGSNRLGETSAARWLPTWSVSGSWNIENEDFMKDFDWLDYLKLRGSYGLTASMGPATSASVIYKNQITNRPYSDETENAISLESLKNSDLTWEKNYSGNIGLDGGFLKNRAVFSLDVYRRKSFDLISIMKTSGIGGEAYKYANYGDLESKGAEVMIGGDIIRSNNWKWKANFTFGYNTTKITYVRNEPMIFDLVKAEGGNAEGYPVGGLFSIDFTKLVHDNGVPLFINETGKESPAVFLQDQTTKYLVYEGPVDPKYTGGLNNSFTYKSFALNVFVTYQFGNKIRLYPAFRSSYSDLSATPKEFNDRWVIPGDEKQTDVMSIMDMWTQYILSGAYPANNYNYSTARVAKGDMIRLKSVSLSYNMTPKTLQKIGLGSASLSLTGNNLWLIYSDKKLKGQDPEFFNAGGVAQPIQKQITLSLKVGI</sequence>
<keyword evidence="5 7" id="KW-0472">Membrane</keyword>
<evidence type="ECO:0000256" key="4">
    <source>
        <dbReference type="ARBA" id="ARBA00022692"/>
    </source>
</evidence>
<dbReference type="InterPro" id="IPR011662">
    <property type="entry name" value="Secretin/TonB_short_N"/>
</dbReference>
<evidence type="ECO:0000259" key="9">
    <source>
        <dbReference type="Pfam" id="PF07715"/>
    </source>
</evidence>
<evidence type="ECO:0000256" key="7">
    <source>
        <dbReference type="PROSITE-ProRule" id="PRU01360"/>
    </source>
</evidence>
<dbReference type="Pfam" id="PF07715">
    <property type="entry name" value="Plug"/>
    <property type="match status" value="1"/>
</dbReference>
<evidence type="ECO:0000256" key="1">
    <source>
        <dbReference type="ARBA" id="ARBA00004571"/>
    </source>
</evidence>
<keyword evidence="6 7" id="KW-0998">Cell outer membrane</keyword>
<organism evidence="10 11">
    <name type="scientific">Pinibacter soli</name>
    <dbReference type="NCBI Taxonomy" id="3044211"/>
    <lineage>
        <taxon>Bacteria</taxon>
        <taxon>Pseudomonadati</taxon>
        <taxon>Bacteroidota</taxon>
        <taxon>Chitinophagia</taxon>
        <taxon>Chitinophagales</taxon>
        <taxon>Chitinophagaceae</taxon>
        <taxon>Pinibacter</taxon>
    </lineage>
</organism>
<evidence type="ECO:0000313" key="10">
    <source>
        <dbReference type="EMBL" id="MDI3321884.1"/>
    </source>
</evidence>
<proteinExistence type="inferred from homology"/>
<dbReference type="InterPro" id="IPR039426">
    <property type="entry name" value="TonB-dep_rcpt-like"/>
</dbReference>
<gene>
    <name evidence="10" type="ORF">QJ048_18985</name>
</gene>
<feature type="domain" description="TonB-dependent receptor plug" evidence="9">
    <location>
        <begin position="238"/>
        <end position="364"/>
    </location>
</feature>
<dbReference type="SUPFAM" id="SSF56935">
    <property type="entry name" value="Porins"/>
    <property type="match status" value="1"/>
</dbReference>
<evidence type="ECO:0000313" key="11">
    <source>
        <dbReference type="Proteomes" id="UP001226434"/>
    </source>
</evidence>
<keyword evidence="3 7" id="KW-1134">Transmembrane beta strand</keyword>
<evidence type="ECO:0000259" key="8">
    <source>
        <dbReference type="Pfam" id="PF07660"/>
    </source>
</evidence>
<feature type="domain" description="Secretin/TonB short N-terminal" evidence="8">
    <location>
        <begin position="72"/>
        <end position="121"/>
    </location>
</feature>
<dbReference type="InterPro" id="IPR036942">
    <property type="entry name" value="Beta-barrel_TonB_sf"/>
</dbReference>
<dbReference type="Gene3D" id="2.170.130.10">
    <property type="entry name" value="TonB-dependent receptor, plug domain"/>
    <property type="match status" value="1"/>
</dbReference>
<dbReference type="PROSITE" id="PS52016">
    <property type="entry name" value="TONB_DEPENDENT_REC_3"/>
    <property type="match status" value="1"/>
</dbReference>
<comment type="subcellular location">
    <subcellularLocation>
        <location evidence="1 7">Cell outer membrane</location>
        <topology evidence="1 7">Multi-pass membrane protein</topology>
    </subcellularLocation>
</comment>
<dbReference type="InterPro" id="IPR012910">
    <property type="entry name" value="Plug_dom"/>
</dbReference>
<accession>A0ABT6RJ43</accession>
<keyword evidence="4 7" id="KW-0812">Transmembrane</keyword>
<dbReference type="InterPro" id="IPR023997">
    <property type="entry name" value="TonB-dep_OMP_SusC/RagA_CS"/>
</dbReference>
<name>A0ABT6RJ43_9BACT</name>
<dbReference type="Gene3D" id="3.55.50.30">
    <property type="match status" value="1"/>
</dbReference>
<dbReference type="NCBIfam" id="TIGR04056">
    <property type="entry name" value="OMP_RagA_SusC"/>
    <property type="match status" value="1"/>
</dbReference>
<dbReference type="EMBL" id="JASBRG010000007">
    <property type="protein sequence ID" value="MDI3321884.1"/>
    <property type="molecule type" value="Genomic_DNA"/>
</dbReference>
<dbReference type="Pfam" id="PF07660">
    <property type="entry name" value="STN"/>
    <property type="match status" value="1"/>
</dbReference>